<dbReference type="NCBIfam" id="TIGR00231">
    <property type="entry name" value="small_GTP"/>
    <property type="match status" value="1"/>
</dbReference>
<dbReference type="InterPro" id="IPR005225">
    <property type="entry name" value="Small_GTP-bd"/>
</dbReference>
<comment type="caution">
    <text evidence="2">The sequence shown here is derived from an EMBL/GenBank/DDBJ whole genome shotgun (WGS) entry which is preliminary data.</text>
</comment>
<evidence type="ECO:0000313" key="3">
    <source>
        <dbReference type="EMBL" id="CAL6016489.1"/>
    </source>
</evidence>
<sequence length="201" mass="23413">MFKKQKAKPLLNKAMYISEKEENKRNLNIYKILVIGASNSGKSHLVSRLMLEPEYVQKPPQFEFYTRKIIVQAKNKEVESKFQFWDISGAEQFDLLLLQQINQGNMQSIIIVVDSTNEHSHKQLEAYIQQIKLYTKYQIQLLVLANKTDLINENNSFIVKQLEQVAATNKITFERCSALLNIGVLLAFDNLRSKMVQQRFE</sequence>
<reference evidence="3 4" key="2">
    <citation type="submission" date="2024-07" db="EMBL/GenBank/DDBJ databases">
        <authorList>
            <person name="Akdeniz Z."/>
        </authorList>
    </citation>
    <scope>NUCLEOTIDE SEQUENCE [LARGE SCALE GENOMIC DNA]</scope>
</reference>
<dbReference type="SUPFAM" id="SSF52540">
    <property type="entry name" value="P-loop containing nucleoside triphosphate hydrolases"/>
    <property type="match status" value="1"/>
</dbReference>
<name>A0AA86QWI1_9EUKA</name>
<proteinExistence type="predicted"/>
<dbReference type="Pfam" id="PF00071">
    <property type="entry name" value="Ras"/>
    <property type="match status" value="1"/>
</dbReference>
<keyword evidence="1" id="KW-0547">Nucleotide-binding</keyword>
<dbReference type="InterPro" id="IPR001806">
    <property type="entry name" value="Small_GTPase"/>
</dbReference>
<dbReference type="Gene3D" id="3.40.50.300">
    <property type="entry name" value="P-loop containing nucleotide triphosphate hydrolases"/>
    <property type="match status" value="1"/>
</dbReference>
<keyword evidence="4" id="KW-1185">Reference proteome</keyword>
<dbReference type="AlphaFoldDB" id="A0AA86QWI1"/>
<dbReference type="InterPro" id="IPR027417">
    <property type="entry name" value="P-loop_NTPase"/>
</dbReference>
<organism evidence="2">
    <name type="scientific">Hexamita inflata</name>
    <dbReference type="NCBI Taxonomy" id="28002"/>
    <lineage>
        <taxon>Eukaryota</taxon>
        <taxon>Metamonada</taxon>
        <taxon>Diplomonadida</taxon>
        <taxon>Hexamitidae</taxon>
        <taxon>Hexamitinae</taxon>
        <taxon>Hexamita</taxon>
    </lineage>
</organism>
<dbReference type="SMART" id="SM00173">
    <property type="entry name" value="RAS"/>
    <property type="match status" value="1"/>
</dbReference>
<evidence type="ECO:0000313" key="4">
    <source>
        <dbReference type="Proteomes" id="UP001642409"/>
    </source>
</evidence>
<dbReference type="EMBL" id="CAXDID020000076">
    <property type="protein sequence ID" value="CAL6016489.1"/>
    <property type="molecule type" value="Genomic_DNA"/>
</dbReference>
<dbReference type="PRINTS" id="PR00449">
    <property type="entry name" value="RASTRNSFRMNG"/>
</dbReference>
<dbReference type="PANTHER" id="PTHR47978">
    <property type="match status" value="1"/>
</dbReference>
<dbReference type="GO" id="GO:0003924">
    <property type="term" value="F:GTPase activity"/>
    <property type="evidence" value="ECO:0007669"/>
    <property type="project" value="InterPro"/>
</dbReference>
<evidence type="ECO:0000256" key="1">
    <source>
        <dbReference type="ARBA" id="ARBA00022741"/>
    </source>
</evidence>
<dbReference type="Proteomes" id="UP001642409">
    <property type="component" value="Unassembled WGS sequence"/>
</dbReference>
<gene>
    <name evidence="3" type="ORF">HINF_LOCUS25533</name>
    <name evidence="2" type="ORF">HINF_LOCUS46420</name>
</gene>
<evidence type="ECO:0000313" key="2">
    <source>
        <dbReference type="EMBL" id="CAI9958775.1"/>
    </source>
</evidence>
<protein>
    <submittedName>
        <fullName evidence="2">Rab11</fullName>
    </submittedName>
</protein>
<dbReference type="PROSITE" id="PS51419">
    <property type="entry name" value="RAB"/>
    <property type="match status" value="1"/>
</dbReference>
<dbReference type="SMART" id="SM00175">
    <property type="entry name" value="RAB"/>
    <property type="match status" value="1"/>
</dbReference>
<dbReference type="GO" id="GO:0005525">
    <property type="term" value="F:GTP binding"/>
    <property type="evidence" value="ECO:0007669"/>
    <property type="project" value="InterPro"/>
</dbReference>
<reference evidence="2" key="1">
    <citation type="submission" date="2023-06" db="EMBL/GenBank/DDBJ databases">
        <authorList>
            <person name="Kurt Z."/>
        </authorList>
    </citation>
    <scope>NUCLEOTIDE SEQUENCE</scope>
</reference>
<accession>A0AA86QWI1</accession>
<dbReference type="EMBL" id="CATOUU010000909">
    <property type="protein sequence ID" value="CAI9958775.1"/>
    <property type="molecule type" value="Genomic_DNA"/>
</dbReference>